<dbReference type="Gene3D" id="1.10.150.240">
    <property type="entry name" value="Putative phosphatase, domain 2"/>
    <property type="match status" value="1"/>
</dbReference>
<dbReference type="PANTHER" id="PTHR43611:SF3">
    <property type="entry name" value="FLAVIN MONONUCLEOTIDE HYDROLASE 1, CHLOROPLATIC"/>
    <property type="match status" value="1"/>
</dbReference>
<dbReference type="NCBIfam" id="TIGR01509">
    <property type="entry name" value="HAD-SF-IA-v3"/>
    <property type="match status" value="1"/>
</dbReference>
<dbReference type="VEuPathDB" id="FungiDB:ASPCADRAFT_126967"/>
<dbReference type="InterPro" id="IPR036412">
    <property type="entry name" value="HAD-like_sf"/>
</dbReference>
<dbReference type="OMA" id="FYHYNRG"/>
<dbReference type="OrthoDB" id="2012566at2759"/>
<dbReference type="AlphaFoldDB" id="A0A1R3S006"/>
<dbReference type="PANTHER" id="PTHR43611">
    <property type="entry name" value="ALPHA-D-GLUCOSE 1-PHOSPHATE PHOSPHATASE"/>
    <property type="match status" value="1"/>
</dbReference>
<dbReference type="Gene3D" id="3.40.50.1000">
    <property type="entry name" value="HAD superfamily/HAD-like"/>
    <property type="match status" value="1"/>
</dbReference>
<dbReference type="GO" id="GO:0016791">
    <property type="term" value="F:phosphatase activity"/>
    <property type="evidence" value="ECO:0007669"/>
    <property type="project" value="UniProtKB-ARBA"/>
</dbReference>
<dbReference type="InterPro" id="IPR023214">
    <property type="entry name" value="HAD_sf"/>
</dbReference>
<evidence type="ECO:0000313" key="2">
    <source>
        <dbReference type="Proteomes" id="UP000188318"/>
    </source>
</evidence>
<gene>
    <name evidence="1" type="ORF">ASPCADRAFT_126967</name>
</gene>
<protein>
    <recommendedName>
        <fullName evidence="3">HAD-like protein</fullName>
    </recommendedName>
</protein>
<dbReference type="Pfam" id="PF00702">
    <property type="entry name" value="Hydrolase"/>
    <property type="match status" value="1"/>
</dbReference>
<reference evidence="2" key="1">
    <citation type="journal article" date="2017" name="Genome Biol.">
        <title>Comparative genomics reveals high biological diversity and specific adaptations in the industrially and medically important fungal genus Aspergillus.</title>
        <authorList>
            <person name="de Vries R.P."/>
            <person name="Riley R."/>
            <person name="Wiebenga A."/>
            <person name="Aguilar-Osorio G."/>
            <person name="Amillis S."/>
            <person name="Uchima C.A."/>
            <person name="Anderluh G."/>
            <person name="Asadollahi M."/>
            <person name="Askin M."/>
            <person name="Barry K."/>
            <person name="Battaglia E."/>
            <person name="Bayram O."/>
            <person name="Benocci T."/>
            <person name="Braus-Stromeyer S.A."/>
            <person name="Caldana C."/>
            <person name="Canovas D."/>
            <person name="Cerqueira G.C."/>
            <person name="Chen F."/>
            <person name="Chen W."/>
            <person name="Choi C."/>
            <person name="Clum A."/>
            <person name="Dos Santos R.A."/>
            <person name="Damasio A.R."/>
            <person name="Diallinas G."/>
            <person name="Emri T."/>
            <person name="Fekete E."/>
            <person name="Flipphi M."/>
            <person name="Freyberg S."/>
            <person name="Gallo A."/>
            <person name="Gournas C."/>
            <person name="Habgood R."/>
            <person name="Hainaut M."/>
            <person name="Harispe M.L."/>
            <person name="Henrissat B."/>
            <person name="Hilden K.S."/>
            <person name="Hope R."/>
            <person name="Hossain A."/>
            <person name="Karabika E."/>
            <person name="Karaffa L."/>
            <person name="Karanyi Z."/>
            <person name="Krasevec N."/>
            <person name="Kuo A."/>
            <person name="Kusch H."/>
            <person name="LaButti K."/>
            <person name="Lagendijk E.L."/>
            <person name="Lapidus A."/>
            <person name="Levasseur A."/>
            <person name="Lindquist E."/>
            <person name="Lipzen A."/>
            <person name="Logrieco A.F."/>
            <person name="MacCabe A."/>
            <person name="Maekelae M.R."/>
            <person name="Malavazi I."/>
            <person name="Melin P."/>
            <person name="Meyer V."/>
            <person name="Mielnichuk N."/>
            <person name="Miskei M."/>
            <person name="Molnar A.P."/>
            <person name="Mule G."/>
            <person name="Ngan C.Y."/>
            <person name="Orejas M."/>
            <person name="Orosz E."/>
            <person name="Ouedraogo J.P."/>
            <person name="Overkamp K.M."/>
            <person name="Park H.-S."/>
            <person name="Perrone G."/>
            <person name="Piumi F."/>
            <person name="Punt P.J."/>
            <person name="Ram A.F."/>
            <person name="Ramon A."/>
            <person name="Rauscher S."/>
            <person name="Record E."/>
            <person name="Riano-Pachon D.M."/>
            <person name="Robert V."/>
            <person name="Roehrig J."/>
            <person name="Ruller R."/>
            <person name="Salamov A."/>
            <person name="Salih N.S."/>
            <person name="Samson R.A."/>
            <person name="Sandor E."/>
            <person name="Sanguinetti M."/>
            <person name="Schuetze T."/>
            <person name="Sepcic K."/>
            <person name="Shelest E."/>
            <person name="Sherlock G."/>
            <person name="Sophianopoulou V."/>
            <person name="Squina F.M."/>
            <person name="Sun H."/>
            <person name="Susca A."/>
            <person name="Todd R.B."/>
            <person name="Tsang A."/>
            <person name="Unkles S.E."/>
            <person name="van de Wiele N."/>
            <person name="van Rossen-Uffink D."/>
            <person name="Oliveira J.V."/>
            <person name="Vesth T.C."/>
            <person name="Visser J."/>
            <person name="Yu J.-H."/>
            <person name="Zhou M."/>
            <person name="Andersen M.R."/>
            <person name="Archer D.B."/>
            <person name="Baker S.E."/>
            <person name="Benoit I."/>
            <person name="Brakhage A.A."/>
            <person name="Braus G.H."/>
            <person name="Fischer R."/>
            <person name="Frisvad J.C."/>
            <person name="Goldman G.H."/>
            <person name="Houbraken J."/>
            <person name="Oakley B."/>
            <person name="Pocsi I."/>
            <person name="Scazzocchio C."/>
            <person name="Seiboth B."/>
            <person name="vanKuyk P.A."/>
            <person name="Wortman J."/>
            <person name="Dyer P.S."/>
            <person name="Grigoriev I.V."/>
        </authorList>
    </citation>
    <scope>NUCLEOTIDE SEQUENCE [LARGE SCALE GENOMIC DNA]</scope>
    <source>
        <strain evidence="2">ITEM 5010</strain>
    </source>
</reference>
<dbReference type="STRING" id="602072.A0A1R3S006"/>
<name>A0A1R3S006_ASPC5</name>
<dbReference type="InterPro" id="IPR006439">
    <property type="entry name" value="HAD-SF_hydro_IA"/>
</dbReference>
<dbReference type="InterPro" id="IPR023198">
    <property type="entry name" value="PGP-like_dom2"/>
</dbReference>
<proteinExistence type="predicted"/>
<keyword evidence="2" id="KW-1185">Reference proteome</keyword>
<organism evidence="1 2">
    <name type="scientific">Aspergillus carbonarius (strain ITEM 5010)</name>
    <dbReference type="NCBI Taxonomy" id="602072"/>
    <lineage>
        <taxon>Eukaryota</taxon>
        <taxon>Fungi</taxon>
        <taxon>Dikarya</taxon>
        <taxon>Ascomycota</taxon>
        <taxon>Pezizomycotina</taxon>
        <taxon>Eurotiomycetes</taxon>
        <taxon>Eurotiomycetidae</taxon>
        <taxon>Eurotiales</taxon>
        <taxon>Aspergillaceae</taxon>
        <taxon>Aspergillus</taxon>
        <taxon>Aspergillus subgen. Circumdati</taxon>
    </lineage>
</organism>
<evidence type="ECO:0000313" key="1">
    <source>
        <dbReference type="EMBL" id="OOG00100.1"/>
    </source>
</evidence>
<accession>A0A1R3S006</accession>
<dbReference type="PRINTS" id="PR00413">
    <property type="entry name" value="HADHALOGNASE"/>
</dbReference>
<dbReference type="SUPFAM" id="SSF56784">
    <property type="entry name" value="HAD-like"/>
    <property type="match status" value="1"/>
</dbReference>
<dbReference type="EMBL" id="KV907494">
    <property type="protein sequence ID" value="OOG00100.1"/>
    <property type="molecule type" value="Genomic_DNA"/>
</dbReference>
<feature type="non-terminal residue" evidence="1">
    <location>
        <position position="1"/>
    </location>
</feature>
<evidence type="ECO:0008006" key="3">
    <source>
        <dbReference type="Google" id="ProtNLM"/>
    </source>
</evidence>
<sequence length="487" mass="54414">MILQKPTPYKAIIFDLGGVLFTWEPPPDASIPPNILKNILASQIWHDYERGNLTQDDCHQTLASHCGVDVSDIALTVNQAQQSLATNLAIRSLLLEIKAAIPDIAIYAMSNLSKPDVQRAHPEVCIFDRIFPSGLHGARKPQTDFYRKVLDEIGMSAEQIIFIDDQLDNIMSAQSIGMHGILYTQPALLSQPLNHLLLDPVQRGMEYLRRHAKALYSTVDDGQPVRENFSQLLILEATGDEILISLERHESTWNFFQGPPTFTTSTFPNDVDTTSLAWLTLPAPEPMIAALLDRITTTLVNEDGIVTTYFTSTRTRTDPVVCTNVLRLLHKYNHPHPLPATLTWIHHILLHRTYLHGTRYYPTPESFLYAVSQLCTLPSTHTPALKSLREILIPRLKERINVQTDALALGLRILACLHTGIPRHEIANEVTELMARQHGDGSWDAGCFCRFGASKLNLLNRGLTTAVAVRVMRGFFGDSESVTINGV</sequence>
<dbReference type="Proteomes" id="UP000188318">
    <property type="component" value="Unassembled WGS sequence"/>
</dbReference>